<dbReference type="Pfam" id="PF22936">
    <property type="entry name" value="Pol_BBD"/>
    <property type="match status" value="1"/>
</dbReference>
<evidence type="ECO:0000259" key="2">
    <source>
        <dbReference type="Pfam" id="PF22936"/>
    </source>
</evidence>
<dbReference type="GeneID" id="111483984"/>
<evidence type="ECO:0000259" key="1">
    <source>
        <dbReference type="Pfam" id="PF13961"/>
    </source>
</evidence>
<dbReference type="RefSeq" id="XP_022986164.1">
    <property type="nucleotide sequence ID" value="XM_023130396.1"/>
</dbReference>
<protein>
    <submittedName>
        <fullName evidence="4">Uncharacterized protein LOC111483984</fullName>
    </submittedName>
</protein>
<evidence type="ECO:0000313" key="3">
    <source>
        <dbReference type="Proteomes" id="UP000504608"/>
    </source>
</evidence>
<dbReference type="InterPro" id="IPR036875">
    <property type="entry name" value="Znf_CCHC_sf"/>
</dbReference>
<dbReference type="SUPFAM" id="SSF57756">
    <property type="entry name" value="Retrovirus zinc finger-like domains"/>
    <property type="match status" value="1"/>
</dbReference>
<dbReference type="Pfam" id="PF13961">
    <property type="entry name" value="DUF4219"/>
    <property type="match status" value="1"/>
</dbReference>
<reference evidence="4" key="1">
    <citation type="submission" date="2025-08" db="UniProtKB">
        <authorList>
            <consortium name="RefSeq"/>
        </authorList>
    </citation>
    <scope>IDENTIFICATION</scope>
    <source>
        <tissue evidence="4">Young leaves</tissue>
    </source>
</reference>
<dbReference type="InterPro" id="IPR054722">
    <property type="entry name" value="PolX-like_BBD"/>
</dbReference>
<dbReference type="Proteomes" id="UP000504608">
    <property type="component" value="Unplaced"/>
</dbReference>
<dbReference type="PANTHER" id="PTHR35317:SF11">
    <property type="entry name" value="CCHC-TYPE DOMAIN-CONTAINING PROTEIN"/>
    <property type="match status" value="1"/>
</dbReference>
<feature type="domain" description="Retrovirus-related Pol polyprotein from transposon TNT 1-94-like beta-barrel" evidence="2">
    <location>
        <begin position="248"/>
        <end position="286"/>
    </location>
</feature>
<dbReference type="KEGG" id="cmax:111483984"/>
<dbReference type="InterPro" id="IPR025314">
    <property type="entry name" value="DUF4219"/>
</dbReference>
<gene>
    <name evidence="4" type="primary">LOC111483984</name>
</gene>
<dbReference type="OrthoDB" id="1072921at2759"/>
<dbReference type="GO" id="GO:0003676">
    <property type="term" value="F:nucleic acid binding"/>
    <property type="evidence" value="ECO:0007669"/>
    <property type="project" value="InterPro"/>
</dbReference>
<feature type="domain" description="DUF4219" evidence="1">
    <location>
        <begin position="15"/>
        <end position="41"/>
    </location>
</feature>
<dbReference type="Pfam" id="PF14223">
    <property type="entry name" value="Retrotran_gag_2"/>
    <property type="match status" value="1"/>
</dbReference>
<dbReference type="AlphaFoldDB" id="A0A6J1JFB3"/>
<evidence type="ECO:0000313" key="4">
    <source>
        <dbReference type="RefSeq" id="XP_022986164.1"/>
    </source>
</evidence>
<organism evidence="3 4">
    <name type="scientific">Cucurbita maxima</name>
    <name type="common">Pumpkin</name>
    <name type="synonym">Winter squash</name>
    <dbReference type="NCBI Taxonomy" id="3661"/>
    <lineage>
        <taxon>Eukaryota</taxon>
        <taxon>Viridiplantae</taxon>
        <taxon>Streptophyta</taxon>
        <taxon>Embryophyta</taxon>
        <taxon>Tracheophyta</taxon>
        <taxon>Spermatophyta</taxon>
        <taxon>Magnoliopsida</taxon>
        <taxon>eudicotyledons</taxon>
        <taxon>Gunneridae</taxon>
        <taxon>Pentapetalae</taxon>
        <taxon>rosids</taxon>
        <taxon>fabids</taxon>
        <taxon>Cucurbitales</taxon>
        <taxon>Cucurbitaceae</taxon>
        <taxon>Cucurbiteae</taxon>
        <taxon>Cucurbita</taxon>
    </lineage>
</organism>
<proteinExistence type="predicted"/>
<keyword evidence="3" id="KW-1185">Reference proteome</keyword>
<dbReference type="PANTHER" id="PTHR35317">
    <property type="entry name" value="OS04G0629600 PROTEIN"/>
    <property type="match status" value="1"/>
</dbReference>
<accession>A0A6J1JFB3</accession>
<sequence length="290" mass="33557">MGGESSFLAIAPPVFDGDNYQMWAVRMKTYLEALDLWEAIEEDYEVLPLPANPTVAQIKAEYEEDERIRGMRVLNLIKDFELQKMKESKSVKEYFDRLPSIANKVRLLELLNALQAQDQRSSMSQEGVIEGVLPVNHQDNNMYKNKTIFKNESTNEDSSANYQKTKGGGFKKSYPPCRHCEKKDHPPYKCWRRPDAKCSKCNQLGHETMICKVKGQMKEVDAQVVDQEEEDQLFVVTCFSGKESRESWLIDSGSTNHMIYDKEFFEELRVTKVKRVRTGNGNTWKSREKT</sequence>
<dbReference type="GO" id="GO:0008270">
    <property type="term" value="F:zinc ion binding"/>
    <property type="evidence" value="ECO:0007669"/>
    <property type="project" value="InterPro"/>
</dbReference>
<name>A0A6J1JFB3_CUCMA</name>